<keyword evidence="3" id="KW-0687">Ribonucleoprotein</keyword>
<accession>A0AAD8J9L2</accession>
<dbReference type="InterPro" id="IPR001593">
    <property type="entry name" value="Ribosomal_eS1"/>
</dbReference>
<evidence type="ECO:0000313" key="4">
    <source>
        <dbReference type="EMBL" id="KAK1399818.1"/>
    </source>
</evidence>
<comment type="caution">
    <text evidence="4">The sequence shown here is derived from an EMBL/GenBank/DDBJ whole genome shotgun (WGS) entry which is preliminary data.</text>
</comment>
<keyword evidence="1" id="KW-0963">Cytoplasm</keyword>
<sequence>MICTYLCHSQLSTNTDTRRLNDQNEDVEHENNVVPCLLLYYSDDLICFFFYGLLQKGSNIELVSLADLQKDEDQAYRKIRLRAEDVQGKNVLTNFWTLIEAHVDVKTTDSYTLGMFCIGFTKKLANQPGKSYS</sequence>
<keyword evidence="2" id="KW-0689">Ribosomal protein</keyword>
<organism evidence="4 5">
    <name type="scientific">Heracleum sosnowskyi</name>
    <dbReference type="NCBI Taxonomy" id="360622"/>
    <lineage>
        <taxon>Eukaryota</taxon>
        <taxon>Viridiplantae</taxon>
        <taxon>Streptophyta</taxon>
        <taxon>Embryophyta</taxon>
        <taxon>Tracheophyta</taxon>
        <taxon>Spermatophyta</taxon>
        <taxon>Magnoliopsida</taxon>
        <taxon>eudicotyledons</taxon>
        <taxon>Gunneridae</taxon>
        <taxon>Pentapetalae</taxon>
        <taxon>asterids</taxon>
        <taxon>campanulids</taxon>
        <taxon>Apiales</taxon>
        <taxon>Apiaceae</taxon>
        <taxon>Apioideae</taxon>
        <taxon>apioid superclade</taxon>
        <taxon>Tordylieae</taxon>
        <taxon>Tordyliinae</taxon>
        <taxon>Heracleum</taxon>
    </lineage>
</organism>
<reference evidence="4" key="2">
    <citation type="submission" date="2023-05" db="EMBL/GenBank/DDBJ databases">
        <authorList>
            <person name="Schelkunov M.I."/>
        </authorList>
    </citation>
    <scope>NUCLEOTIDE SEQUENCE</scope>
    <source>
        <strain evidence="4">Hsosn_3</strain>
        <tissue evidence="4">Leaf</tissue>
    </source>
</reference>
<evidence type="ECO:0000256" key="3">
    <source>
        <dbReference type="ARBA" id="ARBA00023274"/>
    </source>
</evidence>
<dbReference type="Proteomes" id="UP001237642">
    <property type="component" value="Unassembled WGS sequence"/>
</dbReference>
<evidence type="ECO:0000313" key="5">
    <source>
        <dbReference type="Proteomes" id="UP001237642"/>
    </source>
</evidence>
<dbReference type="PANTHER" id="PTHR11830">
    <property type="entry name" value="40S RIBOSOMAL PROTEIN S3A"/>
    <property type="match status" value="1"/>
</dbReference>
<gene>
    <name evidence="4" type="ORF">POM88_009681</name>
</gene>
<dbReference type="AlphaFoldDB" id="A0AAD8J9L2"/>
<keyword evidence="5" id="KW-1185">Reference proteome</keyword>
<dbReference type="EMBL" id="JAUIZM010000002">
    <property type="protein sequence ID" value="KAK1399818.1"/>
    <property type="molecule type" value="Genomic_DNA"/>
</dbReference>
<reference evidence="4" key="1">
    <citation type="submission" date="2023-02" db="EMBL/GenBank/DDBJ databases">
        <title>Genome of toxic invasive species Heracleum sosnowskyi carries increased number of genes despite the absence of recent whole-genome duplications.</title>
        <authorList>
            <person name="Schelkunov M."/>
            <person name="Shtratnikova V."/>
            <person name="Makarenko M."/>
            <person name="Klepikova A."/>
            <person name="Omelchenko D."/>
            <person name="Novikova G."/>
            <person name="Obukhova E."/>
            <person name="Bogdanov V."/>
            <person name="Penin A."/>
            <person name="Logacheva M."/>
        </authorList>
    </citation>
    <scope>NUCLEOTIDE SEQUENCE</scope>
    <source>
        <strain evidence="4">Hsosn_3</strain>
        <tissue evidence="4">Leaf</tissue>
    </source>
</reference>
<dbReference type="SMART" id="SM01397">
    <property type="entry name" value="Ribosomal_S3Ae"/>
    <property type="match status" value="1"/>
</dbReference>
<protein>
    <submittedName>
        <fullName evidence="4">Uncharacterized protein</fullName>
    </submittedName>
</protein>
<dbReference type="GO" id="GO:0006412">
    <property type="term" value="P:translation"/>
    <property type="evidence" value="ECO:0007669"/>
    <property type="project" value="InterPro"/>
</dbReference>
<proteinExistence type="predicted"/>
<dbReference type="Pfam" id="PF01015">
    <property type="entry name" value="Ribosomal_S3Ae"/>
    <property type="match status" value="1"/>
</dbReference>
<dbReference type="GO" id="GO:0005840">
    <property type="term" value="C:ribosome"/>
    <property type="evidence" value="ECO:0007669"/>
    <property type="project" value="UniProtKB-KW"/>
</dbReference>
<evidence type="ECO:0000256" key="1">
    <source>
        <dbReference type="ARBA" id="ARBA00022490"/>
    </source>
</evidence>
<dbReference type="GO" id="GO:0003735">
    <property type="term" value="F:structural constituent of ribosome"/>
    <property type="evidence" value="ECO:0007669"/>
    <property type="project" value="InterPro"/>
</dbReference>
<name>A0AAD8J9L2_9APIA</name>
<dbReference type="GO" id="GO:1990904">
    <property type="term" value="C:ribonucleoprotein complex"/>
    <property type="evidence" value="ECO:0007669"/>
    <property type="project" value="UniProtKB-KW"/>
</dbReference>
<evidence type="ECO:0000256" key="2">
    <source>
        <dbReference type="ARBA" id="ARBA00022980"/>
    </source>
</evidence>